<dbReference type="GO" id="GO:0016491">
    <property type="term" value="F:oxidoreductase activity"/>
    <property type="evidence" value="ECO:0007669"/>
    <property type="project" value="InterPro"/>
</dbReference>
<comment type="caution">
    <text evidence="2">The sequence shown here is derived from an EMBL/GenBank/DDBJ whole genome shotgun (WGS) entry which is preliminary data.</text>
</comment>
<dbReference type="Gene3D" id="3.40.50.360">
    <property type="match status" value="1"/>
</dbReference>
<name>A0A6H9YIL7_9ACTN</name>
<dbReference type="PANTHER" id="PTHR30543">
    <property type="entry name" value="CHROMATE REDUCTASE"/>
    <property type="match status" value="1"/>
</dbReference>
<dbReference type="AlphaFoldDB" id="A0A6H9YIL7"/>
<evidence type="ECO:0000313" key="3">
    <source>
        <dbReference type="Proteomes" id="UP000468735"/>
    </source>
</evidence>
<dbReference type="Pfam" id="PF03358">
    <property type="entry name" value="FMN_red"/>
    <property type="match status" value="1"/>
</dbReference>
<accession>A0A6H9YIL7</accession>
<feature type="domain" description="NADPH-dependent FMN reductase-like" evidence="1">
    <location>
        <begin position="3"/>
        <end position="145"/>
    </location>
</feature>
<dbReference type="InterPro" id="IPR029039">
    <property type="entry name" value="Flavoprotein-like_sf"/>
</dbReference>
<dbReference type="OrthoDB" id="9812295at2"/>
<reference evidence="2 3" key="1">
    <citation type="submission" date="2019-09" db="EMBL/GenBank/DDBJ databases">
        <title>Actinomadura physcomitrii sp. nov., a novel actinomycete isolated from moss [Physcomitrium sphaericum (Ludw) Fuernr].</title>
        <authorList>
            <person name="Zhuang X."/>
            <person name="Liu C."/>
        </authorList>
    </citation>
    <scope>NUCLEOTIDE SEQUENCE [LARGE SCALE GENOMIC DNA]</scope>
    <source>
        <strain evidence="2 3">HMC1</strain>
    </source>
</reference>
<organism evidence="2 3">
    <name type="scientific">Actinomadura rudentiformis</name>
    <dbReference type="NCBI Taxonomy" id="359158"/>
    <lineage>
        <taxon>Bacteria</taxon>
        <taxon>Bacillati</taxon>
        <taxon>Actinomycetota</taxon>
        <taxon>Actinomycetes</taxon>
        <taxon>Streptosporangiales</taxon>
        <taxon>Thermomonosporaceae</taxon>
        <taxon>Actinomadura</taxon>
    </lineage>
</organism>
<dbReference type="SUPFAM" id="SSF52218">
    <property type="entry name" value="Flavoproteins"/>
    <property type="match status" value="1"/>
</dbReference>
<evidence type="ECO:0000313" key="2">
    <source>
        <dbReference type="EMBL" id="KAB2345179.1"/>
    </source>
</evidence>
<dbReference type="EMBL" id="WBMT01000014">
    <property type="protein sequence ID" value="KAB2345179.1"/>
    <property type="molecule type" value="Genomic_DNA"/>
</dbReference>
<dbReference type="GO" id="GO:0010181">
    <property type="term" value="F:FMN binding"/>
    <property type="evidence" value="ECO:0007669"/>
    <property type="project" value="TreeGrafter"/>
</dbReference>
<dbReference type="PANTHER" id="PTHR30543:SF21">
    <property type="entry name" value="NAD(P)H-DEPENDENT FMN REDUCTASE LOT6"/>
    <property type="match status" value="1"/>
</dbReference>
<dbReference type="RefSeq" id="WP_151564891.1">
    <property type="nucleotide sequence ID" value="NZ_WBMT01000014.1"/>
</dbReference>
<dbReference type="GO" id="GO:0005829">
    <property type="term" value="C:cytosol"/>
    <property type="evidence" value="ECO:0007669"/>
    <property type="project" value="TreeGrafter"/>
</dbReference>
<sequence>MINVAIIIGSTRPGRKGEAVAGWVHDRAVKRGDARFEVVDLAEFALPPLDEPMPAITGRYTRPHTRTWAAKIASFDAFVFVTPEYNHSAPGPLKNAIDFLYAEWTNKAVGFVGYGSAGGSRAIEHLRLVVSCLQVAHVSAQVELSLFTDFEDFTAFRPAERHENTLTTLLDQVIAWSSALKVLRTGEHHAA</sequence>
<proteinExistence type="predicted"/>
<evidence type="ECO:0000259" key="1">
    <source>
        <dbReference type="Pfam" id="PF03358"/>
    </source>
</evidence>
<keyword evidence="3" id="KW-1185">Reference proteome</keyword>
<dbReference type="InterPro" id="IPR005025">
    <property type="entry name" value="FMN_Rdtase-like_dom"/>
</dbReference>
<protein>
    <submittedName>
        <fullName evidence="2">NAD(P)H-dependent oxidoreductase</fullName>
    </submittedName>
</protein>
<gene>
    <name evidence="2" type="ORF">F8566_28335</name>
</gene>
<dbReference type="Proteomes" id="UP000468735">
    <property type="component" value="Unassembled WGS sequence"/>
</dbReference>
<dbReference type="InterPro" id="IPR050712">
    <property type="entry name" value="NAD(P)H-dep_reductase"/>
</dbReference>